<gene>
    <name evidence="1" type="ORF">M9H77_19534</name>
</gene>
<proteinExistence type="predicted"/>
<evidence type="ECO:0000313" key="2">
    <source>
        <dbReference type="Proteomes" id="UP001060085"/>
    </source>
</evidence>
<comment type="caution">
    <text evidence="1">The sequence shown here is derived from an EMBL/GenBank/DDBJ whole genome shotgun (WGS) entry which is preliminary data.</text>
</comment>
<accession>A0ACC0BAL5</accession>
<organism evidence="1 2">
    <name type="scientific">Catharanthus roseus</name>
    <name type="common">Madagascar periwinkle</name>
    <name type="synonym">Vinca rosea</name>
    <dbReference type="NCBI Taxonomy" id="4058"/>
    <lineage>
        <taxon>Eukaryota</taxon>
        <taxon>Viridiplantae</taxon>
        <taxon>Streptophyta</taxon>
        <taxon>Embryophyta</taxon>
        <taxon>Tracheophyta</taxon>
        <taxon>Spermatophyta</taxon>
        <taxon>Magnoliopsida</taxon>
        <taxon>eudicotyledons</taxon>
        <taxon>Gunneridae</taxon>
        <taxon>Pentapetalae</taxon>
        <taxon>asterids</taxon>
        <taxon>lamiids</taxon>
        <taxon>Gentianales</taxon>
        <taxon>Apocynaceae</taxon>
        <taxon>Rauvolfioideae</taxon>
        <taxon>Vinceae</taxon>
        <taxon>Catharanthinae</taxon>
        <taxon>Catharanthus</taxon>
    </lineage>
</organism>
<sequence>MGRKFPVGETNAINHPFISVTLFIACVVATITIISSLCGSLSRKKSEPSSDDQPNEIKDGNIVSLSDETQNDQTSKASAGTGTGAEAGNEMDVIASSTQNDDEFGLGQQPLPPPPGRRHLSGTASCHFRSNSTASNPSTLQTKLPASRSMRVFGNGTSRQASKREDNINNIDRKKDKKLKHEDSVWKKTIILGEKCKVPEEDDDTILYDEKGNRISTYHPKNNSKPLSRQNSNVDQDSIPRL</sequence>
<name>A0ACC0BAL5_CATRO</name>
<evidence type="ECO:0000313" key="1">
    <source>
        <dbReference type="EMBL" id="KAI5669681.1"/>
    </source>
</evidence>
<reference evidence="2" key="1">
    <citation type="journal article" date="2023" name="Nat. Plants">
        <title>Single-cell RNA sequencing provides a high-resolution roadmap for understanding the multicellular compartmentation of specialized metabolism.</title>
        <authorList>
            <person name="Sun S."/>
            <person name="Shen X."/>
            <person name="Li Y."/>
            <person name="Li Y."/>
            <person name="Wang S."/>
            <person name="Li R."/>
            <person name="Zhang H."/>
            <person name="Shen G."/>
            <person name="Guo B."/>
            <person name="Wei J."/>
            <person name="Xu J."/>
            <person name="St-Pierre B."/>
            <person name="Chen S."/>
            <person name="Sun C."/>
        </authorList>
    </citation>
    <scope>NUCLEOTIDE SEQUENCE [LARGE SCALE GENOMIC DNA]</scope>
</reference>
<keyword evidence="2" id="KW-1185">Reference proteome</keyword>
<dbReference type="Proteomes" id="UP001060085">
    <property type="component" value="Linkage Group LG04"/>
</dbReference>
<dbReference type="EMBL" id="CM044704">
    <property type="protein sequence ID" value="KAI5669681.1"/>
    <property type="molecule type" value="Genomic_DNA"/>
</dbReference>
<protein>
    <submittedName>
        <fullName evidence="1">Uncharacterized protein</fullName>
    </submittedName>
</protein>